<accession>A0A0A8L174</accession>
<dbReference type="InterPro" id="IPR050223">
    <property type="entry name" value="D-isomer_2-hydroxyacid_DH"/>
</dbReference>
<dbReference type="SUPFAM" id="SSF52283">
    <property type="entry name" value="Formate/glycerate dehydrogenase catalytic domain-like"/>
    <property type="match status" value="1"/>
</dbReference>
<keyword evidence="7" id="KW-1185">Reference proteome</keyword>
<sequence>MSKPVVVRLGQVKYAQKAWEELAKIAQVVPVDPSVTRAQFLSLCEDPESPISKAEVLTRTFPSVQNTGRFDAELAKKLPESVVAVCHNGAGYDQIDPSPFNQRHIQISNVPELVNNSTADTHVFLLLGALRNFEYGRRLMIEGKWPSSGAAAGAPVGNDPEGKVVGVLGLGGIGRAIVERLKPFGFKKFIYHNRSRLSPDLENGCEYVSFDELLAQSDVVSINIPLNSATKHKINEAAIEKMKDGVVIVNTARGAVIDESALISALKSGKVRAAGLDVYEHEPQVPQELLDLPNVVGVPHMGTHSVETIQKMEEFVVENVKSVIKSGKVLSIIPELKKEEWIKDSKPLV</sequence>
<dbReference type="AlphaFoldDB" id="A0A0A8L174"/>
<dbReference type="InterPro" id="IPR006139">
    <property type="entry name" value="D-isomer_2_OHA_DH_cat_dom"/>
</dbReference>
<feature type="domain" description="D-isomer specific 2-hydroxyacid dehydrogenase NAD-binding" evidence="5">
    <location>
        <begin position="124"/>
        <end position="302"/>
    </location>
</feature>
<proteinExistence type="inferred from homology"/>
<dbReference type="SUPFAM" id="SSF51735">
    <property type="entry name" value="NAD(P)-binding Rossmann-fold domains"/>
    <property type="match status" value="1"/>
</dbReference>
<dbReference type="InterPro" id="IPR029753">
    <property type="entry name" value="D-isomer_DH_CS"/>
</dbReference>
<evidence type="ECO:0000313" key="7">
    <source>
        <dbReference type="Proteomes" id="UP000031516"/>
    </source>
</evidence>
<comment type="similarity">
    <text evidence="1 3">Belongs to the D-isomer specific 2-hydroxyacid dehydrogenase family.</text>
</comment>
<dbReference type="InterPro" id="IPR036291">
    <property type="entry name" value="NAD(P)-bd_dom_sf"/>
</dbReference>
<gene>
    <name evidence="6" type="ORF">KLDO_g1063</name>
</gene>
<evidence type="ECO:0000259" key="4">
    <source>
        <dbReference type="Pfam" id="PF00389"/>
    </source>
</evidence>
<evidence type="ECO:0000313" key="6">
    <source>
        <dbReference type="EMBL" id="CDO92752.1"/>
    </source>
</evidence>
<dbReference type="OrthoDB" id="9991913at2759"/>
<dbReference type="PANTHER" id="PTHR10996:SF257">
    <property type="entry name" value="GLYOXYLATE REDUCTASE 1"/>
    <property type="match status" value="1"/>
</dbReference>
<dbReference type="CDD" id="cd12168">
    <property type="entry name" value="Mand_dh_like"/>
    <property type="match status" value="1"/>
</dbReference>
<dbReference type="GO" id="GO:0030267">
    <property type="term" value="F:glyoxylate reductase (NADPH) activity"/>
    <property type="evidence" value="ECO:0007669"/>
    <property type="project" value="TreeGrafter"/>
</dbReference>
<evidence type="ECO:0000256" key="3">
    <source>
        <dbReference type="RuleBase" id="RU003719"/>
    </source>
</evidence>
<evidence type="ECO:0000256" key="2">
    <source>
        <dbReference type="ARBA" id="ARBA00023002"/>
    </source>
</evidence>
<dbReference type="FunFam" id="3.40.50.720:FF:000026">
    <property type="entry name" value="Glyoxylate/hydroxypyruvate reductase B"/>
    <property type="match status" value="1"/>
</dbReference>
<protein>
    <submittedName>
        <fullName evidence="6">WGS project CCBQ000000000 data, contig MAT</fullName>
    </submittedName>
</protein>
<keyword evidence="2 3" id="KW-0560">Oxidoreductase</keyword>
<dbReference type="GO" id="GO:0051287">
    <property type="term" value="F:NAD binding"/>
    <property type="evidence" value="ECO:0007669"/>
    <property type="project" value="InterPro"/>
</dbReference>
<dbReference type="PROSITE" id="PS00671">
    <property type="entry name" value="D_2_HYDROXYACID_DH_3"/>
    <property type="match status" value="1"/>
</dbReference>
<dbReference type="PROSITE" id="PS00065">
    <property type="entry name" value="D_2_HYDROXYACID_DH_1"/>
    <property type="match status" value="1"/>
</dbReference>
<dbReference type="Proteomes" id="UP000031516">
    <property type="component" value="Unassembled WGS sequence"/>
</dbReference>
<comment type="caution">
    <text evidence="6">The sequence shown here is derived from an EMBL/GenBank/DDBJ whole genome shotgun (WGS) entry which is preliminary data.</text>
</comment>
<organism evidence="6 7">
    <name type="scientific">Kluyveromyces dobzhanskii CBS 2104</name>
    <dbReference type="NCBI Taxonomy" id="1427455"/>
    <lineage>
        <taxon>Eukaryota</taxon>
        <taxon>Fungi</taxon>
        <taxon>Dikarya</taxon>
        <taxon>Ascomycota</taxon>
        <taxon>Saccharomycotina</taxon>
        <taxon>Saccharomycetes</taxon>
        <taxon>Saccharomycetales</taxon>
        <taxon>Saccharomycetaceae</taxon>
        <taxon>Kluyveromyces</taxon>
    </lineage>
</organism>
<dbReference type="InterPro" id="IPR006140">
    <property type="entry name" value="D-isomer_DH_NAD-bd"/>
</dbReference>
<evidence type="ECO:0000259" key="5">
    <source>
        <dbReference type="Pfam" id="PF02826"/>
    </source>
</evidence>
<dbReference type="Gene3D" id="3.40.50.720">
    <property type="entry name" value="NAD(P)-binding Rossmann-like Domain"/>
    <property type="match status" value="2"/>
</dbReference>
<dbReference type="EMBL" id="CCBQ010000018">
    <property type="protein sequence ID" value="CDO92752.1"/>
    <property type="molecule type" value="Genomic_DNA"/>
</dbReference>
<dbReference type="InterPro" id="IPR029752">
    <property type="entry name" value="D-isomer_DH_CS1"/>
</dbReference>
<dbReference type="GO" id="GO:0016618">
    <property type="term" value="F:hydroxypyruvate reductase [NAD(P)H] activity"/>
    <property type="evidence" value="ECO:0007669"/>
    <property type="project" value="TreeGrafter"/>
</dbReference>
<name>A0A0A8L174_9SACH</name>
<feature type="domain" description="D-isomer specific 2-hydroxyacid dehydrogenase catalytic" evidence="4">
    <location>
        <begin position="65"/>
        <end position="331"/>
    </location>
</feature>
<reference evidence="6 7" key="1">
    <citation type="submission" date="2014-03" db="EMBL/GenBank/DDBJ databases">
        <title>The genome of Kluyveromyces dobzhanskii.</title>
        <authorList>
            <person name="Nystedt B."/>
            <person name="Astrom S."/>
        </authorList>
    </citation>
    <scope>NUCLEOTIDE SEQUENCE [LARGE SCALE GENOMIC DNA]</scope>
    <source>
        <strain evidence="6 7">CBS 2104</strain>
    </source>
</reference>
<dbReference type="PANTHER" id="PTHR10996">
    <property type="entry name" value="2-HYDROXYACID DEHYDROGENASE-RELATED"/>
    <property type="match status" value="1"/>
</dbReference>
<dbReference type="GO" id="GO:0005829">
    <property type="term" value="C:cytosol"/>
    <property type="evidence" value="ECO:0007669"/>
    <property type="project" value="TreeGrafter"/>
</dbReference>
<dbReference type="Pfam" id="PF02826">
    <property type="entry name" value="2-Hacid_dh_C"/>
    <property type="match status" value="1"/>
</dbReference>
<evidence type="ECO:0000256" key="1">
    <source>
        <dbReference type="ARBA" id="ARBA00005854"/>
    </source>
</evidence>
<dbReference type="Pfam" id="PF00389">
    <property type="entry name" value="2-Hacid_dh"/>
    <property type="match status" value="1"/>
</dbReference>